<reference evidence="3 4" key="1">
    <citation type="journal article" date="2019" name="Sci. Rep.">
        <title>Comparative genomics of chytrid fungi reveal insights into the obligate biotrophic and pathogenic lifestyle of Synchytrium endobioticum.</title>
        <authorList>
            <person name="van de Vossenberg B.T.L.H."/>
            <person name="Warris S."/>
            <person name="Nguyen H.D.T."/>
            <person name="van Gent-Pelzer M.P.E."/>
            <person name="Joly D.L."/>
            <person name="van de Geest H.C."/>
            <person name="Bonants P.J.M."/>
            <person name="Smith D.S."/>
            <person name="Levesque C.A."/>
            <person name="van der Lee T.A.J."/>
        </authorList>
    </citation>
    <scope>NUCLEOTIDE SEQUENCE [LARGE SCALE GENOMIC DNA]</scope>
    <source>
        <strain evidence="3 4">MB42</strain>
    </source>
</reference>
<dbReference type="AlphaFoldDB" id="A0A507DNK4"/>
<protein>
    <recommendedName>
        <fullName evidence="5">HCP-like protein</fullName>
    </recommendedName>
</protein>
<dbReference type="Proteomes" id="UP000317494">
    <property type="component" value="Unassembled WGS sequence"/>
</dbReference>
<dbReference type="SMART" id="SM00671">
    <property type="entry name" value="SEL1"/>
    <property type="match status" value="7"/>
</dbReference>
<gene>
    <name evidence="3" type="ORF">SeMB42_g00884</name>
</gene>
<evidence type="ECO:0000256" key="2">
    <source>
        <dbReference type="SAM" id="MobiDB-lite"/>
    </source>
</evidence>
<keyword evidence="1" id="KW-0677">Repeat</keyword>
<dbReference type="InterPro" id="IPR006597">
    <property type="entry name" value="Sel1-like"/>
</dbReference>
<name>A0A507DNK4_9FUNG</name>
<evidence type="ECO:0000313" key="3">
    <source>
        <dbReference type="EMBL" id="TPX53299.1"/>
    </source>
</evidence>
<dbReference type="VEuPathDB" id="FungiDB:SeMB42_g00884"/>
<dbReference type="InterPro" id="IPR051726">
    <property type="entry name" value="Chitin_Synth_Reg"/>
</dbReference>
<sequence length="441" mass="48773">MAYTSLTCRQHPTQIYMDVPPPLARQRPPFLPAQIDEALPISTQLEIYREFAKHSDPRTQLDYAKYLIYVAEDPDYADPNPKVARKTQDSLYQEALKWIKKLANSGKSSYPEAQFFLAECFGNGSLSLPVDHERAFNLYVAASKQSHPSATYRTAVCHEVGAGTKRDPVRSVQFYRKAATLGDTAAMYKLGMILLNGLLGEKKSPREGITWLKRAAAQADETTPHALHEMAALYEGRTEEASGNIMHDPGYAHDLYLKAAQLGYAASQYKLGICYEYGMLGVPVDPRRSIAWYTRAAEQGDPEAELALSGWYLTGADSVLAQSDQEAYLWARKAADKGLAKAEYAVGYYTENGVGVVPDFEEARRWYLRAAGQGNKRAIQRLKEFKAYAAGIPPIHLNQYGQQQTYAESGNLRQQYREERRSGSGSGSGGGGGGGGECTMM</sequence>
<keyword evidence="4" id="KW-1185">Reference proteome</keyword>
<dbReference type="PANTHER" id="PTHR46430:SF3">
    <property type="entry name" value="ACTIVATOR OF C KINASE PROTEIN 1"/>
    <property type="match status" value="1"/>
</dbReference>
<comment type="caution">
    <text evidence="3">The sequence shown here is derived from an EMBL/GenBank/DDBJ whole genome shotgun (WGS) entry which is preliminary data.</text>
</comment>
<dbReference type="STRING" id="286115.A0A507DNK4"/>
<dbReference type="SUPFAM" id="SSF81901">
    <property type="entry name" value="HCP-like"/>
    <property type="match status" value="2"/>
</dbReference>
<feature type="region of interest" description="Disordered" evidence="2">
    <location>
        <begin position="412"/>
        <end position="441"/>
    </location>
</feature>
<dbReference type="Gene3D" id="1.25.40.10">
    <property type="entry name" value="Tetratricopeptide repeat domain"/>
    <property type="match status" value="2"/>
</dbReference>
<evidence type="ECO:0000256" key="1">
    <source>
        <dbReference type="ARBA" id="ARBA00022737"/>
    </source>
</evidence>
<dbReference type="EMBL" id="QEAN01000019">
    <property type="protein sequence ID" value="TPX53299.1"/>
    <property type="molecule type" value="Genomic_DNA"/>
</dbReference>
<organism evidence="3 4">
    <name type="scientific">Synchytrium endobioticum</name>
    <dbReference type="NCBI Taxonomy" id="286115"/>
    <lineage>
        <taxon>Eukaryota</taxon>
        <taxon>Fungi</taxon>
        <taxon>Fungi incertae sedis</taxon>
        <taxon>Chytridiomycota</taxon>
        <taxon>Chytridiomycota incertae sedis</taxon>
        <taxon>Chytridiomycetes</taxon>
        <taxon>Synchytriales</taxon>
        <taxon>Synchytriaceae</taxon>
        <taxon>Synchytrium</taxon>
    </lineage>
</organism>
<accession>A0A507DNK4</accession>
<dbReference type="InterPro" id="IPR011990">
    <property type="entry name" value="TPR-like_helical_dom_sf"/>
</dbReference>
<evidence type="ECO:0008006" key="5">
    <source>
        <dbReference type="Google" id="ProtNLM"/>
    </source>
</evidence>
<evidence type="ECO:0000313" key="4">
    <source>
        <dbReference type="Proteomes" id="UP000317494"/>
    </source>
</evidence>
<feature type="compositionally biased region" description="Gly residues" evidence="2">
    <location>
        <begin position="424"/>
        <end position="441"/>
    </location>
</feature>
<proteinExistence type="predicted"/>
<dbReference type="Pfam" id="PF08238">
    <property type="entry name" value="Sel1"/>
    <property type="match status" value="8"/>
</dbReference>
<dbReference type="PANTHER" id="PTHR46430">
    <property type="entry name" value="PROTEIN SKT5-RELATED"/>
    <property type="match status" value="1"/>
</dbReference>